<accession>A0A2T5G361</accession>
<dbReference type="PANTHER" id="PTHR23505:SF79">
    <property type="entry name" value="PROTEIN SPINSTER"/>
    <property type="match status" value="1"/>
</dbReference>
<feature type="transmembrane region" description="Helical" evidence="6">
    <location>
        <begin position="33"/>
        <end position="55"/>
    </location>
</feature>
<dbReference type="InterPro" id="IPR044770">
    <property type="entry name" value="MFS_spinster-like"/>
</dbReference>
<feature type="domain" description="Major facilitator superfamily (MFS) profile" evidence="7">
    <location>
        <begin position="1"/>
        <end position="411"/>
    </location>
</feature>
<dbReference type="GO" id="GO:0022857">
    <property type="term" value="F:transmembrane transporter activity"/>
    <property type="evidence" value="ECO:0007669"/>
    <property type="project" value="InterPro"/>
</dbReference>
<dbReference type="OrthoDB" id="7400989at2"/>
<keyword evidence="5 6" id="KW-0472">Membrane</keyword>
<evidence type="ECO:0000313" key="8">
    <source>
        <dbReference type="EMBL" id="PTQ13585.1"/>
    </source>
</evidence>
<feature type="transmembrane region" description="Helical" evidence="6">
    <location>
        <begin position="222"/>
        <end position="243"/>
    </location>
</feature>
<dbReference type="InterPro" id="IPR011701">
    <property type="entry name" value="MFS"/>
</dbReference>
<dbReference type="Gene3D" id="1.20.1250.20">
    <property type="entry name" value="MFS general substrate transporter like domains"/>
    <property type="match status" value="1"/>
</dbReference>
<proteinExistence type="predicted"/>
<keyword evidence="4 6" id="KW-1133">Transmembrane helix</keyword>
<reference evidence="8 9" key="1">
    <citation type="submission" date="2017-09" db="EMBL/GenBank/DDBJ databases">
        <title>Sphingomonas panjinensis sp.nov., isolated from oil-contaminated soil.</title>
        <authorList>
            <person name="Wang L."/>
            <person name="Chen L."/>
        </authorList>
    </citation>
    <scope>NUCLEOTIDE SEQUENCE [LARGE SCALE GENOMIC DNA]</scope>
    <source>
        <strain evidence="8 9">FW-11</strain>
    </source>
</reference>
<comment type="subcellular location">
    <subcellularLocation>
        <location evidence="1">Membrane</location>
        <topology evidence="1">Multi-pass membrane protein</topology>
    </subcellularLocation>
</comment>
<dbReference type="SUPFAM" id="SSF103473">
    <property type="entry name" value="MFS general substrate transporter"/>
    <property type="match status" value="1"/>
</dbReference>
<evidence type="ECO:0000256" key="4">
    <source>
        <dbReference type="ARBA" id="ARBA00022989"/>
    </source>
</evidence>
<feature type="transmembrane region" description="Helical" evidence="6">
    <location>
        <begin position="62"/>
        <end position="82"/>
    </location>
</feature>
<evidence type="ECO:0000313" key="9">
    <source>
        <dbReference type="Proteomes" id="UP000244162"/>
    </source>
</evidence>
<feature type="transmembrane region" description="Helical" evidence="6">
    <location>
        <begin position="385"/>
        <end position="403"/>
    </location>
</feature>
<dbReference type="InterPro" id="IPR036259">
    <property type="entry name" value="MFS_trans_sf"/>
</dbReference>
<dbReference type="EMBL" id="NWBU01000004">
    <property type="protein sequence ID" value="PTQ13585.1"/>
    <property type="molecule type" value="Genomic_DNA"/>
</dbReference>
<feature type="transmembrane region" description="Helical" evidence="6">
    <location>
        <begin position="255"/>
        <end position="276"/>
    </location>
</feature>
<feature type="transmembrane region" description="Helical" evidence="6">
    <location>
        <begin position="121"/>
        <end position="145"/>
    </location>
</feature>
<feature type="transmembrane region" description="Helical" evidence="6">
    <location>
        <begin position="313"/>
        <end position="331"/>
    </location>
</feature>
<comment type="caution">
    <text evidence="8">The sequence shown here is derived from an EMBL/GenBank/DDBJ whole genome shotgun (WGS) entry which is preliminary data.</text>
</comment>
<evidence type="ECO:0000256" key="6">
    <source>
        <dbReference type="SAM" id="Phobius"/>
    </source>
</evidence>
<sequence>MVAYIFSFIDRQILSLLIAPIQADLNIRDTEFALLHGLAFSIFYATAGLPIAGLADRMSRPFIISVGIAVWSAATMLCGLAGSFLHLFAARVGVGAGEAALSPATYSLISDLFPRERLGRAIAVYSLGSFAGAGIAFIVGSSVIAAVGASDAWAIGGLMLKPWQLTFLLVGLPGLFLALIVAATVRDPRRAALGASSLADAPPFSAVLRTLWQHRAIFGPHMLGYSLAAMSLFTLLGWSPAFLMRGFAMAPQQAGYVLGAIAVVAGGGGVLASGTLMDWLAARGRSDAPFLTGVIGAIGVVPAIILMASTDSAASAAVFLGVALFFASFPMPPSSALMQIVPPRPMRSRVSAIFLFCNSLGGLTIGSVLVGALNDHIFGPRNMGLSLAIVIGGAAALAAIILSRGMRPFRQFMAATA</sequence>
<feature type="transmembrane region" description="Helical" evidence="6">
    <location>
        <begin position="288"/>
        <end position="307"/>
    </location>
</feature>
<evidence type="ECO:0000256" key="2">
    <source>
        <dbReference type="ARBA" id="ARBA00022448"/>
    </source>
</evidence>
<evidence type="ECO:0000256" key="5">
    <source>
        <dbReference type="ARBA" id="ARBA00023136"/>
    </source>
</evidence>
<gene>
    <name evidence="8" type="ORF">CLG96_03760</name>
</gene>
<name>A0A2T5G361_9SPHN</name>
<keyword evidence="2" id="KW-0813">Transport</keyword>
<protein>
    <submittedName>
        <fullName evidence="8">MFS transporter</fullName>
    </submittedName>
</protein>
<dbReference type="PROSITE" id="PS50850">
    <property type="entry name" value="MFS"/>
    <property type="match status" value="1"/>
</dbReference>
<evidence type="ECO:0000259" key="7">
    <source>
        <dbReference type="PROSITE" id="PS50850"/>
    </source>
</evidence>
<evidence type="ECO:0000256" key="1">
    <source>
        <dbReference type="ARBA" id="ARBA00004141"/>
    </source>
</evidence>
<feature type="transmembrane region" description="Helical" evidence="6">
    <location>
        <begin position="352"/>
        <end position="373"/>
    </location>
</feature>
<keyword evidence="3 6" id="KW-0812">Transmembrane</keyword>
<feature type="transmembrane region" description="Helical" evidence="6">
    <location>
        <begin position="88"/>
        <end position="109"/>
    </location>
</feature>
<dbReference type="Pfam" id="PF07690">
    <property type="entry name" value="MFS_1"/>
    <property type="match status" value="1"/>
</dbReference>
<dbReference type="PANTHER" id="PTHR23505">
    <property type="entry name" value="SPINSTER"/>
    <property type="match status" value="1"/>
</dbReference>
<feature type="transmembrane region" description="Helical" evidence="6">
    <location>
        <begin position="165"/>
        <end position="185"/>
    </location>
</feature>
<dbReference type="Proteomes" id="UP000244162">
    <property type="component" value="Unassembled WGS sequence"/>
</dbReference>
<dbReference type="GO" id="GO:0016020">
    <property type="term" value="C:membrane"/>
    <property type="evidence" value="ECO:0007669"/>
    <property type="project" value="UniProtKB-SubCell"/>
</dbReference>
<dbReference type="InterPro" id="IPR020846">
    <property type="entry name" value="MFS_dom"/>
</dbReference>
<dbReference type="AlphaFoldDB" id="A0A2T5G361"/>
<dbReference type="CDD" id="cd17328">
    <property type="entry name" value="MFS_spinster_like"/>
    <property type="match status" value="1"/>
</dbReference>
<evidence type="ECO:0000256" key="3">
    <source>
        <dbReference type="ARBA" id="ARBA00022692"/>
    </source>
</evidence>
<organism evidence="8 9">
    <name type="scientific">Sphingomonas oleivorans</name>
    <dbReference type="NCBI Taxonomy" id="1735121"/>
    <lineage>
        <taxon>Bacteria</taxon>
        <taxon>Pseudomonadati</taxon>
        <taxon>Pseudomonadota</taxon>
        <taxon>Alphaproteobacteria</taxon>
        <taxon>Sphingomonadales</taxon>
        <taxon>Sphingomonadaceae</taxon>
        <taxon>Sphingomonas</taxon>
    </lineage>
</organism>
<keyword evidence="9" id="KW-1185">Reference proteome</keyword>